<comment type="subcellular location">
    <subcellularLocation>
        <location evidence="1 13">Cytoplasm</location>
    </subcellularLocation>
</comment>
<name>A0A158G9F6_CABSO</name>
<comment type="similarity">
    <text evidence="2 13">Belongs to the class-II aminoacyl-tRNA synthetase family. Phe-tRNA synthetase alpha subunit type 1 subfamily.</text>
</comment>
<dbReference type="FunFam" id="3.30.930.10:FF:000003">
    <property type="entry name" value="Phenylalanine--tRNA ligase alpha subunit"/>
    <property type="match status" value="1"/>
</dbReference>
<dbReference type="InterPro" id="IPR010978">
    <property type="entry name" value="tRNA-bd_arm"/>
</dbReference>
<evidence type="ECO:0000256" key="9">
    <source>
        <dbReference type="ARBA" id="ARBA00022842"/>
    </source>
</evidence>
<dbReference type="SUPFAM" id="SSF46589">
    <property type="entry name" value="tRNA-binding arm"/>
    <property type="match status" value="1"/>
</dbReference>
<dbReference type="Pfam" id="PF01409">
    <property type="entry name" value="tRNA-synt_2d"/>
    <property type="match status" value="1"/>
</dbReference>
<evidence type="ECO:0000259" key="14">
    <source>
        <dbReference type="PROSITE" id="PS50862"/>
    </source>
</evidence>
<comment type="cofactor">
    <cofactor evidence="13">
        <name>Mg(2+)</name>
        <dbReference type="ChEBI" id="CHEBI:18420"/>
    </cofactor>
    <text evidence="13">Binds 2 magnesium ions per tetramer.</text>
</comment>
<dbReference type="Gene3D" id="3.30.930.10">
    <property type="entry name" value="Bira Bifunctional Protein, Domain 2"/>
    <property type="match status" value="1"/>
</dbReference>
<dbReference type="PANTHER" id="PTHR11538:SF41">
    <property type="entry name" value="PHENYLALANINE--TRNA LIGASE, MITOCHONDRIAL"/>
    <property type="match status" value="1"/>
</dbReference>
<evidence type="ECO:0000256" key="5">
    <source>
        <dbReference type="ARBA" id="ARBA00022598"/>
    </source>
</evidence>
<evidence type="ECO:0000256" key="7">
    <source>
        <dbReference type="ARBA" id="ARBA00022741"/>
    </source>
</evidence>
<evidence type="ECO:0000256" key="10">
    <source>
        <dbReference type="ARBA" id="ARBA00022917"/>
    </source>
</evidence>
<keyword evidence="6 13" id="KW-0479">Metal-binding</keyword>
<dbReference type="InterPro" id="IPR004529">
    <property type="entry name" value="Phe-tRNA-synth_IIc_asu"/>
</dbReference>
<dbReference type="GO" id="GO:0005524">
    <property type="term" value="F:ATP binding"/>
    <property type="evidence" value="ECO:0007669"/>
    <property type="project" value="UniProtKB-UniRule"/>
</dbReference>
<organism evidence="15 16">
    <name type="scientific">Caballeronia sordidicola</name>
    <name type="common">Burkholderia sordidicola</name>
    <dbReference type="NCBI Taxonomy" id="196367"/>
    <lineage>
        <taxon>Bacteria</taxon>
        <taxon>Pseudomonadati</taxon>
        <taxon>Pseudomonadota</taxon>
        <taxon>Betaproteobacteria</taxon>
        <taxon>Burkholderiales</taxon>
        <taxon>Burkholderiaceae</taxon>
        <taxon>Caballeronia</taxon>
    </lineage>
</organism>
<evidence type="ECO:0000256" key="1">
    <source>
        <dbReference type="ARBA" id="ARBA00004496"/>
    </source>
</evidence>
<keyword evidence="5 13" id="KW-0436">Ligase</keyword>
<protein>
    <recommendedName>
        <fullName evidence="13">Phenylalanine--tRNA ligase alpha subunit</fullName>
        <ecNumber evidence="13">6.1.1.20</ecNumber>
    </recommendedName>
    <alternativeName>
        <fullName evidence="13">Phenylalanyl-tRNA synthetase alpha subunit</fullName>
        <shortName evidence="13">PheRS</shortName>
    </alternativeName>
</protein>
<dbReference type="PANTHER" id="PTHR11538">
    <property type="entry name" value="PHENYLALANYL-TRNA SYNTHETASE"/>
    <property type="match status" value="1"/>
</dbReference>
<dbReference type="NCBIfam" id="TIGR00468">
    <property type="entry name" value="pheS"/>
    <property type="match status" value="1"/>
</dbReference>
<dbReference type="CDD" id="cd00496">
    <property type="entry name" value="PheRS_alpha_core"/>
    <property type="match status" value="1"/>
</dbReference>
<evidence type="ECO:0000256" key="12">
    <source>
        <dbReference type="ARBA" id="ARBA00049255"/>
    </source>
</evidence>
<gene>
    <name evidence="13" type="primary">pheS</name>
    <name evidence="15" type="ORF">AWB64_02404</name>
</gene>
<feature type="binding site" evidence="13">
    <location>
        <position position="304"/>
    </location>
    <ligand>
        <name>Mg(2+)</name>
        <dbReference type="ChEBI" id="CHEBI:18420"/>
        <note>shared with beta subunit</note>
    </ligand>
</feature>
<reference evidence="15 16" key="1">
    <citation type="submission" date="2016-01" db="EMBL/GenBank/DDBJ databases">
        <authorList>
            <person name="Oliw E.H."/>
        </authorList>
    </citation>
    <scope>NUCLEOTIDE SEQUENCE [LARGE SCALE GENOMIC DNA]</scope>
    <source>
        <strain evidence="15">LMG 22029</strain>
    </source>
</reference>
<evidence type="ECO:0000256" key="11">
    <source>
        <dbReference type="ARBA" id="ARBA00023146"/>
    </source>
</evidence>
<dbReference type="GO" id="GO:0000049">
    <property type="term" value="F:tRNA binding"/>
    <property type="evidence" value="ECO:0007669"/>
    <property type="project" value="InterPro"/>
</dbReference>
<proteinExistence type="inferred from homology"/>
<evidence type="ECO:0000313" key="16">
    <source>
        <dbReference type="Proteomes" id="UP000054893"/>
    </source>
</evidence>
<dbReference type="SUPFAM" id="SSF55681">
    <property type="entry name" value="Class II aaRS and biotin synthetases"/>
    <property type="match status" value="1"/>
</dbReference>
<evidence type="ECO:0000256" key="3">
    <source>
        <dbReference type="ARBA" id="ARBA00011209"/>
    </source>
</evidence>
<keyword evidence="11 13" id="KW-0030">Aminoacyl-tRNA synthetase</keyword>
<sequence>MLQQKTGLDKSPVFVGESGFKRRCAASRTWWPGNDQKIFDDEMMGSMDLDQIVADARNAFEHAADAATLENEKARFLGKSGVLTDLLKGLGKLDPDTRKTEGARINAVKQQVEAALNARRQALADVLLNQRLASESIDVTLPGRGLGAGSLHPVMRTWERVEQIFSTIGFDVADGPEIETDWYNFTALNSPENHPARSMQDTFYIDGKDADGRQLLLRTHTSPMQVRYARMNTPPIKVIVPGRTYRVDSDATHSPMFNQVEGLWIDENISFADLKGVYSDFLKKFFERDDILVRFRPSYFPFTEPSAEIDMMFEHGKNAGKWLEISGSGQVHPNVIRNMGLDPERYIGFAFGSGLERLTMLRYGVQDLRLFFENDLRFLEQFA</sequence>
<comment type="catalytic activity">
    <reaction evidence="12 13">
        <text>tRNA(Phe) + L-phenylalanine + ATP = L-phenylalanyl-tRNA(Phe) + AMP + diphosphate + H(+)</text>
        <dbReference type="Rhea" id="RHEA:19413"/>
        <dbReference type="Rhea" id="RHEA-COMP:9668"/>
        <dbReference type="Rhea" id="RHEA-COMP:9699"/>
        <dbReference type="ChEBI" id="CHEBI:15378"/>
        <dbReference type="ChEBI" id="CHEBI:30616"/>
        <dbReference type="ChEBI" id="CHEBI:33019"/>
        <dbReference type="ChEBI" id="CHEBI:58095"/>
        <dbReference type="ChEBI" id="CHEBI:78442"/>
        <dbReference type="ChEBI" id="CHEBI:78531"/>
        <dbReference type="ChEBI" id="CHEBI:456215"/>
        <dbReference type="EC" id="6.1.1.20"/>
    </reaction>
</comment>
<keyword evidence="9 13" id="KW-0460">Magnesium</keyword>
<dbReference type="Pfam" id="PF02912">
    <property type="entry name" value="Phe_tRNA-synt_N"/>
    <property type="match status" value="1"/>
</dbReference>
<dbReference type="GO" id="GO:0005737">
    <property type="term" value="C:cytoplasm"/>
    <property type="evidence" value="ECO:0007669"/>
    <property type="project" value="UniProtKB-SubCell"/>
</dbReference>
<keyword evidence="7 13" id="KW-0547">Nucleotide-binding</keyword>
<keyword evidence="8 13" id="KW-0067">ATP-binding</keyword>
<dbReference type="AlphaFoldDB" id="A0A158G9F6"/>
<dbReference type="InterPro" id="IPR002319">
    <property type="entry name" value="Phenylalanyl-tRNA_Synthase"/>
</dbReference>
<dbReference type="PROSITE" id="PS50862">
    <property type="entry name" value="AA_TRNA_LIGASE_II"/>
    <property type="match status" value="1"/>
</dbReference>
<evidence type="ECO:0000256" key="13">
    <source>
        <dbReference type="HAMAP-Rule" id="MF_00281"/>
    </source>
</evidence>
<dbReference type="InterPro" id="IPR045864">
    <property type="entry name" value="aa-tRNA-synth_II/BPL/LPL"/>
</dbReference>
<dbReference type="HAMAP" id="MF_00281">
    <property type="entry name" value="Phe_tRNA_synth_alpha1"/>
    <property type="match status" value="1"/>
</dbReference>
<dbReference type="GO" id="GO:0004826">
    <property type="term" value="F:phenylalanine-tRNA ligase activity"/>
    <property type="evidence" value="ECO:0007669"/>
    <property type="project" value="UniProtKB-UniRule"/>
</dbReference>
<dbReference type="Proteomes" id="UP000054893">
    <property type="component" value="Unassembled WGS sequence"/>
</dbReference>
<dbReference type="GO" id="GO:0006432">
    <property type="term" value="P:phenylalanyl-tRNA aminoacylation"/>
    <property type="evidence" value="ECO:0007669"/>
    <property type="project" value="UniProtKB-UniRule"/>
</dbReference>
<evidence type="ECO:0000256" key="4">
    <source>
        <dbReference type="ARBA" id="ARBA00022490"/>
    </source>
</evidence>
<keyword evidence="10 13" id="KW-0648">Protein biosynthesis</keyword>
<evidence type="ECO:0000313" key="15">
    <source>
        <dbReference type="EMBL" id="SAL28503.1"/>
    </source>
</evidence>
<evidence type="ECO:0000256" key="6">
    <source>
        <dbReference type="ARBA" id="ARBA00022723"/>
    </source>
</evidence>
<feature type="domain" description="Aminoacyl-transfer RNA synthetases class-II family profile" evidence="14">
    <location>
        <begin position="161"/>
        <end position="373"/>
    </location>
</feature>
<evidence type="ECO:0000256" key="2">
    <source>
        <dbReference type="ARBA" id="ARBA00010207"/>
    </source>
</evidence>
<dbReference type="InterPro" id="IPR006195">
    <property type="entry name" value="aa-tRNA-synth_II"/>
</dbReference>
<dbReference type="GO" id="GO:0000287">
    <property type="term" value="F:magnesium ion binding"/>
    <property type="evidence" value="ECO:0007669"/>
    <property type="project" value="UniProtKB-UniRule"/>
</dbReference>
<dbReference type="InterPro" id="IPR004188">
    <property type="entry name" value="Phe-tRNA_ligase_II_N"/>
</dbReference>
<evidence type="ECO:0000256" key="8">
    <source>
        <dbReference type="ARBA" id="ARBA00022840"/>
    </source>
</evidence>
<accession>A0A158G9F6</accession>
<dbReference type="EC" id="6.1.1.20" evidence="13"/>
<keyword evidence="4 13" id="KW-0963">Cytoplasm</keyword>
<dbReference type="InterPro" id="IPR022911">
    <property type="entry name" value="Phe_tRNA_ligase_alpha1_bac"/>
</dbReference>
<comment type="subunit">
    <text evidence="3 13">Tetramer of two alpha and two beta subunits.</text>
</comment>
<dbReference type="EMBL" id="FCOC02000005">
    <property type="protein sequence ID" value="SAL28503.1"/>
    <property type="molecule type" value="Genomic_DNA"/>
</dbReference>